<evidence type="ECO:0000256" key="5">
    <source>
        <dbReference type="ARBA" id="ARBA00022741"/>
    </source>
</evidence>
<dbReference type="GO" id="GO:0005524">
    <property type="term" value="F:ATP binding"/>
    <property type="evidence" value="ECO:0007669"/>
    <property type="project" value="UniProtKB-KW"/>
</dbReference>
<dbReference type="PANTHER" id="PTHR43297:SF2">
    <property type="entry name" value="DIPEPTIDE TRANSPORT ATP-BINDING PROTEIN DPPD"/>
    <property type="match status" value="1"/>
</dbReference>
<evidence type="ECO:0000256" key="2">
    <source>
        <dbReference type="ARBA" id="ARBA00005417"/>
    </source>
</evidence>
<keyword evidence="6 9" id="KW-0067">ATP-binding</keyword>
<dbReference type="NCBIfam" id="TIGR01727">
    <property type="entry name" value="oligo_HPY"/>
    <property type="match status" value="1"/>
</dbReference>
<evidence type="ECO:0000256" key="7">
    <source>
        <dbReference type="ARBA" id="ARBA00023136"/>
    </source>
</evidence>
<dbReference type="OrthoDB" id="9802264at2"/>
<sequence length="349" mass="38555">MRGPNNDDTVLLEVNHLQTSFFSHFGEVKAVRHVDMKLNKGEVIGVVGESGSGKSVTAMSILKLLQNTGKIVGGQILFKGEDLANKSEKEMRRIRGNEISMIFQDPMTSLNPVITVGEQIIETIREHQGLSRKEAREKAIKLLKLVKIPDAEKRMSNYPFEFSGGMRQRVMIAIALCCEPDLLIADEPTTALDVTTQSQILKLMKSLKSEFNMSIMLITHDLGVVADICTRIVVMYGGMVMEEGSAEDIFYQPKHPYTLGLLQSVPRSEMDQQKRLTPIKGSPPNLVNPPKGCPFAPRCDYAMGICAEACPDYTELSNGHRSMCWLLHKDAPVEGNPFLQGIGGGIHGK</sequence>
<dbReference type="Gene3D" id="3.40.50.300">
    <property type="entry name" value="P-loop containing nucleotide triphosphate hydrolases"/>
    <property type="match status" value="1"/>
</dbReference>
<dbReference type="RefSeq" id="WP_132416741.1">
    <property type="nucleotide sequence ID" value="NZ_SKFG01000002.1"/>
</dbReference>
<comment type="caution">
    <text evidence="9">The sequence shown here is derived from an EMBL/GenBank/DDBJ whole genome shotgun (WGS) entry which is preliminary data.</text>
</comment>
<keyword evidence="7" id="KW-0472">Membrane</keyword>
<keyword evidence="4" id="KW-1003">Cell membrane</keyword>
<evidence type="ECO:0000256" key="1">
    <source>
        <dbReference type="ARBA" id="ARBA00004202"/>
    </source>
</evidence>
<dbReference type="PROSITE" id="PS00211">
    <property type="entry name" value="ABC_TRANSPORTER_1"/>
    <property type="match status" value="1"/>
</dbReference>
<dbReference type="InterPro" id="IPR017871">
    <property type="entry name" value="ABC_transporter-like_CS"/>
</dbReference>
<accession>A0A4R4ENT2</accession>
<keyword evidence="3" id="KW-0813">Transport</keyword>
<gene>
    <name evidence="9" type="ORF">E0485_04355</name>
</gene>
<reference evidence="9 10" key="1">
    <citation type="submission" date="2019-03" db="EMBL/GenBank/DDBJ databases">
        <authorList>
            <person name="Kim M.K.M."/>
        </authorList>
    </citation>
    <scope>NUCLEOTIDE SEQUENCE [LARGE SCALE GENOMIC DNA]</scope>
    <source>
        <strain evidence="9 10">18JY21-1</strain>
    </source>
</reference>
<evidence type="ECO:0000313" key="9">
    <source>
        <dbReference type="EMBL" id="TCZ80095.1"/>
    </source>
</evidence>
<comment type="similarity">
    <text evidence="2">Belongs to the ABC transporter superfamily.</text>
</comment>
<dbReference type="Proteomes" id="UP000295418">
    <property type="component" value="Unassembled WGS sequence"/>
</dbReference>
<dbReference type="EMBL" id="SKFG01000002">
    <property type="protein sequence ID" value="TCZ80095.1"/>
    <property type="molecule type" value="Genomic_DNA"/>
</dbReference>
<dbReference type="InterPro" id="IPR027417">
    <property type="entry name" value="P-loop_NTPase"/>
</dbReference>
<dbReference type="FunFam" id="3.40.50.300:FF:000016">
    <property type="entry name" value="Oligopeptide ABC transporter ATP-binding component"/>
    <property type="match status" value="1"/>
</dbReference>
<keyword evidence="5" id="KW-0547">Nucleotide-binding</keyword>
<evidence type="ECO:0000256" key="6">
    <source>
        <dbReference type="ARBA" id="ARBA00022840"/>
    </source>
</evidence>
<dbReference type="InterPro" id="IPR003593">
    <property type="entry name" value="AAA+_ATPase"/>
</dbReference>
<dbReference type="GO" id="GO:0016887">
    <property type="term" value="F:ATP hydrolysis activity"/>
    <property type="evidence" value="ECO:0007669"/>
    <property type="project" value="InterPro"/>
</dbReference>
<dbReference type="SUPFAM" id="SSF52540">
    <property type="entry name" value="P-loop containing nucleoside triphosphate hydrolases"/>
    <property type="match status" value="1"/>
</dbReference>
<dbReference type="PROSITE" id="PS50893">
    <property type="entry name" value="ABC_TRANSPORTER_2"/>
    <property type="match status" value="1"/>
</dbReference>
<evidence type="ECO:0000256" key="4">
    <source>
        <dbReference type="ARBA" id="ARBA00022475"/>
    </source>
</evidence>
<feature type="domain" description="ABC transporter" evidence="8">
    <location>
        <begin position="12"/>
        <end position="262"/>
    </location>
</feature>
<dbReference type="CDD" id="cd03257">
    <property type="entry name" value="ABC_NikE_OppD_transporters"/>
    <property type="match status" value="1"/>
</dbReference>
<dbReference type="Pfam" id="PF08352">
    <property type="entry name" value="oligo_HPY"/>
    <property type="match status" value="1"/>
</dbReference>
<dbReference type="InterPro" id="IPR013563">
    <property type="entry name" value="Oligopep_ABC_C"/>
</dbReference>
<dbReference type="AlphaFoldDB" id="A0A4R4ENT2"/>
<name>A0A4R4ENT2_9BACL</name>
<dbReference type="Pfam" id="PF00005">
    <property type="entry name" value="ABC_tran"/>
    <property type="match status" value="1"/>
</dbReference>
<evidence type="ECO:0000313" key="10">
    <source>
        <dbReference type="Proteomes" id="UP000295418"/>
    </source>
</evidence>
<protein>
    <submittedName>
        <fullName evidence="9">ABC transporter ATP-binding protein</fullName>
    </submittedName>
</protein>
<comment type="subcellular location">
    <subcellularLocation>
        <location evidence="1">Cell membrane</location>
        <topology evidence="1">Peripheral membrane protein</topology>
    </subcellularLocation>
</comment>
<dbReference type="InterPro" id="IPR050388">
    <property type="entry name" value="ABC_Ni/Peptide_Import"/>
</dbReference>
<keyword evidence="10" id="KW-1185">Reference proteome</keyword>
<dbReference type="PANTHER" id="PTHR43297">
    <property type="entry name" value="OLIGOPEPTIDE TRANSPORT ATP-BINDING PROTEIN APPD"/>
    <property type="match status" value="1"/>
</dbReference>
<dbReference type="GO" id="GO:0005886">
    <property type="term" value="C:plasma membrane"/>
    <property type="evidence" value="ECO:0007669"/>
    <property type="project" value="UniProtKB-SubCell"/>
</dbReference>
<dbReference type="SMART" id="SM00382">
    <property type="entry name" value="AAA"/>
    <property type="match status" value="1"/>
</dbReference>
<proteinExistence type="inferred from homology"/>
<organism evidence="9 10">
    <name type="scientific">Paenibacillus albiflavus</name>
    <dbReference type="NCBI Taxonomy" id="2545760"/>
    <lineage>
        <taxon>Bacteria</taxon>
        <taxon>Bacillati</taxon>
        <taxon>Bacillota</taxon>
        <taxon>Bacilli</taxon>
        <taxon>Bacillales</taxon>
        <taxon>Paenibacillaceae</taxon>
        <taxon>Paenibacillus</taxon>
    </lineage>
</organism>
<evidence type="ECO:0000259" key="8">
    <source>
        <dbReference type="PROSITE" id="PS50893"/>
    </source>
</evidence>
<dbReference type="InterPro" id="IPR003439">
    <property type="entry name" value="ABC_transporter-like_ATP-bd"/>
</dbReference>
<dbReference type="GO" id="GO:0015833">
    <property type="term" value="P:peptide transport"/>
    <property type="evidence" value="ECO:0007669"/>
    <property type="project" value="InterPro"/>
</dbReference>
<evidence type="ECO:0000256" key="3">
    <source>
        <dbReference type="ARBA" id="ARBA00022448"/>
    </source>
</evidence>